<comment type="caution">
    <text evidence="2">The sequence shown here is derived from an EMBL/GenBank/DDBJ whole genome shotgun (WGS) entry which is preliminary data.</text>
</comment>
<dbReference type="AlphaFoldDB" id="A0A498KNC9"/>
<organism evidence="2 3">
    <name type="scientific">Malus domestica</name>
    <name type="common">Apple</name>
    <name type="synonym">Pyrus malus</name>
    <dbReference type="NCBI Taxonomy" id="3750"/>
    <lineage>
        <taxon>Eukaryota</taxon>
        <taxon>Viridiplantae</taxon>
        <taxon>Streptophyta</taxon>
        <taxon>Embryophyta</taxon>
        <taxon>Tracheophyta</taxon>
        <taxon>Spermatophyta</taxon>
        <taxon>Magnoliopsida</taxon>
        <taxon>eudicotyledons</taxon>
        <taxon>Gunneridae</taxon>
        <taxon>Pentapetalae</taxon>
        <taxon>rosids</taxon>
        <taxon>fabids</taxon>
        <taxon>Rosales</taxon>
        <taxon>Rosaceae</taxon>
        <taxon>Amygdaloideae</taxon>
        <taxon>Maleae</taxon>
        <taxon>Malus</taxon>
    </lineage>
</organism>
<reference evidence="2 3" key="1">
    <citation type="submission" date="2018-10" db="EMBL/GenBank/DDBJ databases">
        <title>A high-quality apple genome assembly.</title>
        <authorList>
            <person name="Hu J."/>
        </authorList>
    </citation>
    <scope>NUCLEOTIDE SEQUENCE [LARGE SCALE GENOMIC DNA]</scope>
    <source>
        <strain evidence="3">cv. HFTH1</strain>
        <tissue evidence="2">Young leaf</tissue>
    </source>
</reference>
<feature type="region of interest" description="Disordered" evidence="1">
    <location>
        <begin position="1"/>
        <end position="21"/>
    </location>
</feature>
<evidence type="ECO:0000313" key="3">
    <source>
        <dbReference type="Proteomes" id="UP000290289"/>
    </source>
</evidence>
<proteinExistence type="predicted"/>
<evidence type="ECO:0000256" key="1">
    <source>
        <dbReference type="SAM" id="MobiDB-lite"/>
    </source>
</evidence>
<sequence>MGRNREGTKMPSNGNKEEVEGDEEVIILYSTDYVPPILGAPNVRQNASSYSVPSRPMYQTVAKVLWDETEWNETRWDGTKWKESKDALQWKQGGRRRRQRCYNFVFHECETSRSRDETEQKFTQNSFCEIARSTHFKRTKRGIERFVQLHFVPSHVPNGT</sequence>
<gene>
    <name evidence="2" type="ORF">DVH24_025949</name>
</gene>
<dbReference type="EMBL" id="RDQH01000328">
    <property type="protein sequence ID" value="RXI06813.1"/>
    <property type="molecule type" value="Genomic_DNA"/>
</dbReference>
<keyword evidence="3" id="KW-1185">Reference proteome</keyword>
<accession>A0A498KNC9</accession>
<name>A0A498KNC9_MALDO</name>
<dbReference type="Proteomes" id="UP000290289">
    <property type="component" value="Chromosome 2"/>
</dbReference>
<evidence type="ECO:0000313" key="2">
    <source>
        <dbReference type="EMBL" id="RXI06813.1"/>
    </source>
</evidence>
<protein>
    <submittedName>
        <fullName evidence="2">Uncharacterized protein</fullName>
    </submittedName>
</protein>